<gene>
    <name evidence="2" type="ORF">AVDCRST_MAG68-4801</name>
</gene>
<feature type="compositionally biased region" description="Gly residues" evidence="1">
    <location>
        <begin position="32"/>
        <end position="45"/>
    </location>
</feature>
<accession>A0A6J4MJ98</accession>
<feature type="compositionally biased region" description="Low complexity" evidence="1">
    <location>
        <begin position="1"/>
        <end position="13"/>
    </location>
</feature>
<feature type="region of interest" description="Disordered" evidence="1">
    <location>
        <begin position="1"/>
        <end position="128"/>
    </location>
</feature>
<feature type="compositionally biased region" description="Gly residues" evidence="1">
    <location>
        <begin position="91"/>
        <end position="101"/>
    </location>
</feature>
<proteinExistence type="predicted"/>
<organism evidence="2">
    <name type="scientific">uncultured Gemmatimonadota bacterium</name>
    <dbReference type="NCBI Taxonomy" id="203437"/>
    <lineage>
        <taxon>Bacteria</taxon>
        <taxon>Pseudomonadati</taxon>
        <taxon>Gemmatimonadota</taxon>
        <taxon>environmental samples</taxon>
    </lineage>
</organism>
<feature type="non-terminal residue" evidence="2">
    <location>
        <position position="1"/>
    </location>
</feature>
<evidence type="ECO:0000256" key="1">
    <source>
        <dbReference type="SAM" id="MobiDB-lite"/>
    </source>
</evidence>
<name>A0A6J4MJ98_9BACT</name>
<evidence type="ECO:0000313" key="2">
    <source>
        <dbReference type="EMBL" id="CAA9361157.1"/>
    </source>
</evidence>
<feature type="compositionally biased region" description="Basic and acidic residues" evidence="1">
    <location>
        <begin position="54"/>
        <end position="68"/>
    </location>
</feature>
<feature type="non-terminal residue" evidence="2">
    <location>
        <position position="128"/>
    </location>
</feature>
<sequence>DPRAAPVGAGAAVHGRDLRGLRPAHRAPPGLPGIGQGVAPGGVRGAGRAAGVRRRADGHRPPPADGRRVAVRSLRRVPPVVRPRPRAGRAGLAGGHGGGDPGRARPPPISLTTRPGLRTAGRRSFAPM</sequence>
<protein>
    <submittedName>
        <fullName evidence="2">Uncharacterized protein</fullName>
    </submittedName>
</protein>
<dbReference type="AlphaFoldDB" id="A0A6J4MJ98"/>
<reference evidence="2" key="1">
    <citation type="submission" date="2020-02" db="EMBL/GenBank/DDBJ databases">
        <authorList>
            <person name="Meier V. D."/>
        </authorList>
    </citation>
    <scope>NUCLEOTIDE SEQUENCE</scope>
    <source>
        <strain evidence="2">AVDCRST_MAG68</strain>
    </source>
</reference>
<dbReference type="EMBL" id="CADCTW010000203">
    <property type="protein sequence ID" value="CAA9361157.1"/>
    <property type="molecule type" value="Genomic_DNA"/>
</dbReference>